<accession>A0AAE1EYN0</accession>
<keyword evidence="2 6" id="KW-0812">Transmembrane</keyword>
<evidence type="ECO:0000259" key="7">
    <source>
        <dbReference type="PROSITE" id="PS50850"/>
    </source>
</evidence>
<dbReference type="InterPro" id="IPR005829">
    <property type="entry name" value="Sugar_transporter_CS"/>
</dbReference>
<feature type="transmembrane region" description="Helical" evidence="6">
    <location>
        <begin position="249"/>
        <end position="266"/>
    </location>
</feature>
<proteinExistence type="predicted"/>
<dbReference type="Gene3D" id="1.20.1250.20">
    <property type="entry name" value="MFS general substrate transporter like domains"/>
    <property type="match status" value="1"/>
</dbReference>
<feature type="compositionally biased region" description="Polar residues" evidence="5">
    <location>
        <begin position="33"/>
        <end position="43"/>
    </location>
</feature>
<evidence type="ECO:0000256" key="3">
    <source>
        <dbReference type="ARBA" id="ARBA00022989"/>
    </source>
</evidence>
<feature type="transmembrane region" description="Helical" evidence="6">
    <location>
        <begin position="272"/>
        <end position="295"/>
    </location>
</feature>
<feature type="transmembrane region" description="Helical" evidence="6">
    <location>
        <begin position="453"/>
        <end position="475"/>
    </location>
</feature>
<evidence type="ECO:0000256" key="1">
    <source>
        <dbReference type="ARBA" id="ARBA00004141"/>
    </source>
</evidence>
<dbReference type="PANTHER" id="PTHR24064">
    <property type="entry name" value="SOLUTE CARRIER FAMILY 22 MEMBER"/>
    <property type="match status" value="1"/>
</dbReference>
<keyword evidence="4 6" id="KW-0472">Membrane</keyword>
<feature type="transmembrane region" description="Helical" evidence="6">
    <location>
        <begin position="481"/>
        <end position="501"/>
    </location>
</feature>
<dbReference type="InterPro" id="IPR005828">
    <property type="entry name" value="MFS_sugar_transport-like"/>
</dbReference>
<feature type="region of interest" description="Disordered" evidence="5">
    <location>
        <begin position="1"/>
        <end position="51"/>
    </location>
</feature>
<dbReference type="AlphaFoldDB" id="A0AAE1EYN0"/>
<comment type="subcellular location">
    <subcellularLocation>
        <location evidence="1">Membrane</location>
        <topology evidence="1">Multi-pass membrane protein</topology>
    </subcellularLocation>
</comment>
<feature type="transmembrane region" description="Helical" evidence="6">
    <location>
        <begin position="307"/>
        <end position="329"/>
    </location>
</feature>
<dbReference type="PROSITE" id="PS50850">
    <property type="entry name" value="MFS"/>
    <property type="match status" value="1"/>
</dbReference>
<protein>
    <recommendedName>
        <fullName evidence="7">Major facilitator superfamily (MFS) profile domain-containing protein</fullName>
    </recommendedName>
</protein>
<evidence type="ECO:0000313" key="8">
    <source>
        <dbReference type="EMBL" id="KAK3863478.1"/>
    </source>
</evidence>
<dbReference type="InterPro" id="IPR020846">
    <property type="entry name" value="MFS_dom"/>
</dbReference>
<gene>
    <name evidence="8" type="ORF">Pcinc_030757</name>
</gene>
<dbReference type="SUPFAM" id="SSF103473">
    <property type="entry name" value="MFS general substrate transporter"/>
    <property type="match status" value="1"/>
</dbReference>
<organism evidence="8 9">
    <name type="scientific">Petrolisthes cinctipes</name>
    <name type="common">Flat porcelain crab</name>
    <dbReference type="NCBI Taxonomy" id="88211"/>
    <lineage>
        <taxon>Eukaryota</taxon>
        <taxon>Metazoa</taxon>
        <taxon>Ecdysozoa</taxon>
        <taxon>Arthropoda</taxon>
        <taxon>Crustacea</taxon>
        <taxon>Multicrustacea</taxon>
        <taxon>Malacostraca</taxon>
        <taxon>Eumalacostraca</taxon>
        <taxon>Eucarida</taxon>
        <taxon>Decapoda</taxon>
        <taxon>Pleocyemata</taxon>
        <taxon>Anomura</taxon>
        <taxon>Galatheoidea</taxon>
        <taxon>Porcellanidae</taxon>
        <taxon>Petrolisthes</taxon>
    </lineage>
</organism>
<evidence type="ECO:0000256" key="6">
    <source>
        <dbReference type="SAM" id="Phobius"/>
    </source>
</evidence>
<evidence type="ECO:0000256" key="5">
    <source>
        <dbReference type="SAM" id="MobiDB-lite"/>
    </source>
</evidence>
<feature type="transmembrane region" description="Helical" evidence="6">
    <location>
        <begin position="99"/>
        <end position="120"/>
    </location>
</feature>
<feature type="transmembrane region" description="Helical" evidence="6">
    <location>
        <begin position="568"/>
        <end position="591"/>
    </location>
</feature>
<comment type="caution">
    <text evidence="8">The sequence shown here is derived from an EMBL/GenBank/DDBJ whole genome shotgun (WGS) entry which is preliminary data.</text>
</comment>
<feature type="transmembrane region" description="Helical" evidence="6">
    <location>
        <begin position="218"/>
        <end position="242"/>
    </location>
</feature>
<dbReference type="GO" id="GO:0022857">
    <property type="term" value="F:transmembrane transporter activity"/>
    <property type="evidence" value="ECO:0007669"/>
    <property type="project" value="InterPro"/>
</dbReference>
<dbReference type="Pfam" id="PF00083">
    <property type="entry name" value="Sugar_tr"/>
    <property type="match status" value="1"/>
</dbReference>
<evidence type="ECO:0000256" key="4">
    <source>
        <dbReference type="ARBA" id="ARBA00023136"/>
    </source>
</evidence>
<dbReference type="EMBL" id="JAWQEG010004004">
    <property type="protein sequence ID" value="KAK3863478.1"/>
    <property type="molecule type" value="Genomic_DNA"/>
</dbReference>
<sequence length="658" mass="72982">MSNTGGREEILDELEDNTMNNKGDTEGDGVGNESDTINSNGVNKENGYGHEFDMENNKQWKEEVRGGGGGGGEGSAPDDLYWVTTFEDLLKLVGTKGPWNVMIFFLCAYASFISMSYQFLGATPDHWCLVPVLVEANWTQQQILSIAIPYNNVTGEYDSCQMYDYDYTTVAEMGYEKAREGLLTPTNLTVSCWSRDFNYTQYQSTVVTEWDLVCERRALYSSTFSAAGFGGLFGAPISGFLLDRYGRRPVVLGSVLLLIVIGNLIVLSPSIVVYVVARGFIGILNTAAYNGAFAFVMESCAIKNRSLVGSMSVIPWALGLSCTPLIAYLVRTWRWLSFCLTFPVIFQLSYIWLLPESPRWLIQKGRHSQALTILKKAAKMNKRSLPPDTLMLQAMKQITCQEKEEGATSIREQEGATSIMEQEGATSIMGYTRSCMEQMGAPFLRPELRVRSLVLVVWLCGSFVYYGITLIATNIRRWSQVVSYLICGLCILVLMTLLLLLEHRNEGLILTVSLCGKIVITSVYQLTWIYTTELFPTEYRTLALGLGQALADLSIIITPFINDILGDVVVWAPSAAFGCLAVLASVVSMFLPETRHSAMPEVTSLTRSASISCPNKTMVVVVPLNQHDLTTVSLDSREYDKGLMVESIDVRGNDNTRI</sequence>
<keyword evidence="9" id="KW-1185">Reference proteome</keyword>
<keyword evidence="3 6" id="KW-1133">Transmembrane helix</keyword>
<evidence type="ECO:0000313" key="9">
    <source>
        <dbReference type="Proteomes" id="UP001286313"/>
    </source>
</evidence>
<dbReference type="InterPro" id="IPR036259">
    <property type="entry name" value="MFS_trans_sf"/>
</dbReference>
<reference evidence="8" key="1">
    <citation type="submission" date="2023-10" db="EMBL/GenBank/DDBJ databases">
        <title>Genome assemblies of two species of porcelain crab, Petrolisthes cinctipes and Petrolisthes manimaculis (Anomura: Porcellanidae).</title>
        <authorList>
            <person name="Angst P."/>
        </authorList>
    </citation>
    <scope>NUCLEOTIDE SEQUENCE</scope>
    <source>
        <strain evidence="8">PB745_01</strain>
        <tissue evidence="8">Gill</tissue>
    </source>
</reference>
<dbReference type="GO" id="GO:0016020">
    <property type="term" value="C:membrane"/>
    <property type="evidence" value="ECO:0007669"/>
    <property type="project" value="UniProtKB-SubCell"/>
</dbReference>
<feature type="domain" description="Major facilitator superfamily (MFS) profile" evidence="7">
    <location>
        <begin position="144"/>
        <end position="596"/>
    </location>
</feature>
<evidence type="ECO:0000256" key="2">
    <source>
        <dbReference type="ARBA" id="ARBA00022692"/>
    </source>
</evidence>
<feature type="transmembrane region" description="Helical" evidence="6">
    <location>
        <begin position="335"/>
        <end position="354"/>
    </location>
</feature>
<name>A0AAE1EYN0_PETCI</name>
<dbReference type="Proteomes" id="UP001286313">
    <property type="component" value="Unassembled WGS sequence"/>
</dbReference>
<feature type="transmembrane region" description="Helical" evidence="6">
    <location>
        <begin position="508"/>
        <end position="530"/>
    </location>
</feature>
<dbReference type="PROSITE" id="PS00216">
    <property type="entry name" value="SUGAR_TRANSPORT_1"/>
    <property type="match status" value="1"/>
</dbReference>